<dbReference type="GO" id="GO:0009253">
    <property type="term" value="P:peptidoglycan catabolic process"/>
    <property type="evidence" value="ECO:0007669"/>
    <property type="project" value="InterPro"/>
</dbReference>
<organism evidence="7 8">
    <name type="scientific">Clostridium saccharobutylicum DSM 13864</name>
    <dbReference type="NCBI Taxonomy" id="1345695"/>
    <lineage>
        <taxon>Bacteria</taxon>
        <taxon>Bacillati</taxon>
        <taxon>Bacillota</taxon>
        <taxon>Clostridia</taxon>
        <taxon>Eubacteriales</taxon>
        <taxon>Clostridiaceae</taxon>
        <taxon>Clostridium</taxon>
    </lineage>
</organism>
<evidence type="ECO:0000256" key="2">
    <source>
        <dbReference type="ARBA" id="ARBA00022801"/>
    </source>
</evidence>
<evidence type="ECO:0000259" key="6">
    <source>
        <dbReference type="SMART" id="SM00646"/>
    </source>
</evidence>
<dbReference type="eggNOG" id="COG0860">
    <property type="taxonomic scope" value="Bacteria"/>
</dbReference>
<dbReference type="Proteomes" id="UP000017118">
    <property type="component" value="Chromosome"/>
</dbReference>
<evidence type="ECO:0000256" key="5">
    <source>
        <dbReference type="SAM" id="SignalP"/>
    </source>
</evidence>
<evidence type="ECO:0000256" key="1">
    <source>
        <dbReference type="ARBA" id="ARBA00022737"/>
    </source>
</evidence>
<feature type="repeat" description="Cell wall-binding" evidence="3">
    <location>
        <begin position="317"/>
        <end position="336"/>
    </location>
</feature>
<dbReference type="PROSITE" id="PS51170">
    <property type="entry name" value="CW"/>
    <property type="match status" value="8"/>
</dbReference>
<evidence type="ECO:0000313" key="7">
    <source>
        <dbReference type="EMBL" id="AGX45113.1"/>
    </source>
</evidence>
<feature type="domain" description="MurNAc-LAA" evidence="6">
    <location>
        <begin position="652"/>
        <end position="783"/>
    </location>
</feature>
<accession>U5MX51</accession>
<dbReference type="GO" id="GO:0008745">
    <property type="term" value="F:N-acetylmuramoyl-L-alanine amidase activity"/>
    <property type="evidence" value="ECO:0007669"/>
    <property type="project" value="InterPro"/>
</dbReference>
<dbReference type="GO" id="GO:0004040">
    <property type="term" value="F:amidase activity"/>
    <property type="evidence" value="ECO:0007669"/>
    <property type="project" value="InterPro"/>
</dbReference>
<sequence length="786" mass="86434">MENGLTIKKKLITFIFACAMVLSLIPTINVQAATTDFNIISDTDVTAQEAKKWAKSKGATDTFISLADLYWKYSEDCGGVNPGIAYVQAAKETGYGKFGGVIDATYHNPCGLKTAAGGDNYDPNAHQKFNSWDEGVQAHMDHLALYAGANGYPKSNSYDPRHFRTIKGRATTVRSLSGNWAPSTTYGDEIVSSYVSLLDSANVNYEEDDNNSNSSNSNENTSNKDSSSEDYKSDGDPNPGTPESKPKALNVTDVVKETKSTVQDENKDTKPTITSTKGWKKENDSWYFYNSDNTKVKGWIKPEDNNWYYLKDDGKMTTGWFQVNGTWYYFNESGVMAKGWLKLSDNWYYLNNTGAMLTGIQNGGSGLYYLKDSGEMYDKSGWNKIKDKWYYVESSGRLKTGWLKDNSLWYYLQGDGTMVTGLKKIDGQTYLLNDSGSMEAGWNKINNNWYYFNNSGSLSTGWIIDNGQNYYLYNTGAMATGWINLNGTWYYLKSSGAMQTGWIKVGTDWYYLDPGTGRMLTNTTVEGYALGSNGKMKDKSNQNSNNDKSSNNSSSTSNNSTSTKKETATTKTNNASTSKKTIVVDAGHAYGTDTGVVTNINGVKYDETELDIQLAGKLKSELEKRGFNVIMTRNVGETPSYGSLYASLAHRVEVANDADADFFISIHHNAVDGIPDASGVETYYSTNSKDSSYGGGLDNTRMQQSMKMAKAINNSIINKIGARDRGAKSDASAAVKTLFVLRNTNMPAVLVETGFLSNQAEAKRCADPSSQQLVAEAIADAIAANY</sequence>
<dbReference type="Pfam" id="PF01520">
    <property type="entry name" value="Amidase_3"/>
    <property type="match status" value="1"/>
</dbReference>
<dbReference type="SMART" id="SM00646">
    <property type="entry name" value="Ami_3"/>
    <property type="match status" value="1"/>
</dbReference>
<dbReference type="eggNOG" id="COG1705">
    <property type="taxonomic scope" value="Bacteria"/>
</dbReference>
<dbReference type="InterPro" id="IPR002508">
    <property type="entry name" value="MurNAc-LAA_cat"/>
</dbReference>
<dbReference type="AlphaFoldDB" id="U5MX51"/>
<feature type="repeat" description="Cell wall-binding" evidence="3">
    <location>
        <begin position="479"/>
        <end position="498"/>
    </location>
</feature>
<dbReference type="InterPro" id="IPR002901">
    <property type="entry name" value="MGlyc_endo_b_GlcNAc-like_dom"/>
</dbReference>
<keyword evidence="5" id="KW-0732">Signal</keyword>
<keyword evidence="8" id="KW-1185">Reference proteome</keyword>
<dbReference type="PATRIC" id="fig|1345695.3.peg.4140"/>
<feature type="region of interest" description="Disordered" evidence="4">
    <location>
        <begin position="531"/>
        <end position="575"/>
    </location>
</feature>
<proteinExistence type="predicted"/>
<dbReference type="HOGENOM" id="CLU_026895_0_0_9"/>
<protein>
    <submittedName>
        <fullName evidence="7">N-acetylmuramoyl-L-alanine amidase</fullName>
    </submittedName>
</protein>
<dbReference type="Pfam" id="PF01473">
    <property type="entry name" value="Choline_bind_1"/>
    <property type="match status" value="5"/>
</dbReference>
<gene>
    <name evidence="7" type="ORF">CLSA_c41530</name>
</gene>
<feature type="compositionally biased region" description="Basic and acidic residues" evidence="4">
    <location>
        <begin position="226"/>
        <end position="235"/>
    </location>
</feature>
<keyword evidence="2" id="KW-0378">Hydrolase</keyword>
<dbReference type="PANTHER" id="PTHR30404:SF0">
    <property type="entry name" value="N-ACETYLMURAMOYL-L-ALANINE AMIDASE AMIC"/>
    <property type="match status" value="1"/>
</dbReference>
<name>U5MX51_CLOSA</name>
<reference evidence="7 8" key="1">
    <citation type="journal article" date="2013" name="Genome Announc.">
        <title>Complete Genome Sequence of the Solvent Producer Clostridium saccharobutylicum NCP262 (DSM 13864).</title>
        <authorList>
            <person name="Poehlein A."/>
            <person name="Hartwich K."/>
            <person name="Krabben P."/>
            <person name="Ehrenreich A."/>
            <person name="Liebl W."/>
            <person name="Durre P."/>
            <person name="Gottschalk G."/>
            <person name="Daniel R."/>
        </authorList>
    </citation>
    <scope>NUCLEOTIDE SEQUENCE [LARGE SCALE GENOMIC DNA]</scope>
    <source>
        <strain evidence="7">DSM 13864</strain>
    </source>
</reference>
<dbReference type="Pfam" id="PF01832">
    <property type="entry name" value="Glucosaminidase"/>
    <property type="match status" value="1"/>
</dbReference>
<dbReference type="GO" id="GO:0030288">
    <property type="term" value="C:outer membrane-bounded periplasmic space"/>
    <property type="evidence" value="ECO:0007669"/>
    <property type="project" value="TreeGrafter"/>
</dbReference>
<keyword evidence="1" id="KW-0677">Repeat</keyword>
<feature type="compositionally biased region" description="Low complexity" evidence="4">
    <location>
        <begin position="211"/>
        <end position="225"/>
    </location>
</feature>
<dbReference type="PANTHER" id="PTHR30404">
    <property type="entry name" value="N-ACETYLMURAMOYL-L-ALANINE AMIDASE"/>
    <property type="match status" value="1"/>
</dbReference>
<feature type="repeat" description="Cell wall-binding" evidence="3">
    <location>
        <begin position="439"/>
        <end position="458"/>
    </location>
</feature>
<feature type="repeat" description="Cell wall-binding" evidence="3">
    <location>
        <begin position="296"/>
        <end position="316"/>
    </location>
</feature>
<evidence type="ECO:0000256" key="4">
    <source>
        <dbReference type="SAM" id="MobiDB-lite"/>
    </source>
</evidence>
<feature type="chain" id="PRO_5004662752" evidence="5">
    <location>
        <begin position="33"/>
        <end position="786"/>
    </location>
</feature>
<dbReference type="EMBL" id="CP006721">
    <property type="protein sequence ID" value="AGX45113.1"/>
    <property type="molecule type" value="Genomic_DNA"/>
</dbReference>
<feature type="repeat" description="Cell wall-binding" evidence="3">
    <location>
        <begin position="459"/>
        <end position="478"/>
    </location>
</feature>
<evidence type="ECO:0000313" key="8">
    <source>
        <dbReference type="Proteomes" id="UP000017118"/>
    </source>
</evidence>
<feature type="region of interest" description="Disordered" evidence="4">
    <location>
        <begin position="205"/>
        <end position="252"/>
    </location>
</feature>
<dbReference type="InterPro" id="IPR050695">
    <property type="entry name" value="N-acetylmuramoyl_amidase_3"/>
</dbReference>
<dbReference type="InterPro" id="IPR018337">
    <property type="entry name" value="Cell_wall/Cho-bd_repeat"/>
</dbReference>
<dbReference type="SUPFAM" id="SSF69360">
    <property type="entry name" value="Cell wall binding repeat"/>
    <property type="match status" value="2"/>
</dbReference>
<feature type="signal peptide" evidence="5">
    <location>
        <begin position="1"/>
        <end position="32"/>
    </location>
</feature>
<dbReference type="Gene3D" id="2.10.270.10">
    <property type="entry name" value="Cholin Binding"/>
    <property type="match status" value="4"/>
</dbReference>
<evidence type="ECO:0000256" key="3">
    <source>
        <dbReference type="PROSITE-ProRule" id="PRU00591"/>
    </source>
</evidence>
<dbReference type="CDD" id="cd02696">
    <property type="entry name" value="MurNAc-LAA"/>
    <property type="match status" value="1"/>
</dbReference>
<dbReference type="KEGG" id="csb:CLSA_c41530"/>
<feature type="repeat" description="Cell wall-binding" evidence="3">
    <location>
        <begin position="379"/>
        <end position="398"/>
    </location>
</feature>
<dbReference type="eggNOG" id="COG5263">
    <property type="taxonomic scope" value="Bacteria"/>
</dbReference>
<dbReference type="SUPFAM" id="SSF53187">
    <property type="entry name" value="Zn-dependent exopeptidases"/>
    <property type="match status" value="1"/>
</dbReference>
<feature type="repeat" description="Cell wall-binding" evidence="3">
    <location>
        <begin position="399"/>
        <end position="418"/>
    </location>
</feature>
<dbReference type="Gene3D" id="3.40.630.40">
    <property type="entry name" value="Zn-dependent exopeptidases"/>
    <property type="match status" value="1"/>
</dbReference>
<dbReference type="Pfam" id="PF19127">
    <property type="entry name" value="Choline_bind_3"/>
    <property type="match status" value="3"/>
</dbReference>
<feature type="repeat" description="Cell wall-binding" evidence="3">
    <location>
        <begin position="337"/>
        <end position="356"/>
    </location>
</feature>
<feature type="compositionally biased region" description="Low complexity" evidence="4">
    <location>
        <begin position="541"/>
        <end position="562"/>
    </location>
</feature>